<feature type="non-terminal residue" evidence="3">
    <location>
        <position position="1"/>
    </location>
</feature>
<comment type="caution">
    <text evidence="3">The sequence shown here is derived from an EMBL/GenBank/DDBJ whole genome shotgun (WGS) entry which is preliminary data.</text>
</comment>
<dbReference type="InterPro" id="IPR013783">
    <property type="entry name" value="Ig-like_fold"/>
</dbReference>
<dbReference type="InterPro" id="IPR002909">
    <property type="entry name" value="IPT_dom"/>
</dbReference>
<sequence>HAIFASMPSQTPTITGITPQTGTPNSLVTLTGNFETACYSRDVVGCAQDDNALISRIYIGGHLCNVINQNTGVIYAAVNDTGLECNFEGTEVGLFNVSMLVTNEFGRALVDPSLYRVSADETFYTFQSYAVISSVSPGTGSTAGGTTVTINGNYFSDSTQYPIEVNVGGQPCT</sequence>
<feature type="domain" description="IPT/TIG" evidence="2">
    <location>
        <begin position="131"/>
        <end position="173"/>
    </location>
</feature>
<feature type="non-terminal residue" evidence="3">
    <location>
        <position position="173"/>
    </location>
</feature>
<organism evidence="3 4">
    <name type="scientific">Adineta steineri</name>
    <dbReference type="NCBI Taxonomy" id="433720"/>
    <lineage>
        <taxon>Eukaryota</taxon>
        <taxon>Metazoa</taxon>
        <taxon>Spiralia</taxon>
        <taxon>Gnathifera</taxon>
        <taxon>Rotifera</taxon>
        <taxon>Eurotatoria</taxon>
        <taxon>Bdelloidea</taxon>
        <taxon>Adinetida</taxon>
        <taxon>Adinetidae</taxon>
        <taxon>Adineta</taxon>
    </lineage>
</organism>
<evidence type="ECO:0000256" key="1">
    <source>
        <dbReference type="ARBA" id="ARBA00022729"/>
    </source>
</evidence>
<reference evidence="3" key="1">
    <citation type="submission" date="2021-02" db="EMBL/GenBank/DDBJ databases">
        <authorList>
            <person name="Nowell W R."/>
        </authorList>
    </citation>
    <scope>NUCLEOTIDE SEQUENCE</scope>
</reference>
<dbReference type="PANTHER" id="PTHR46769:SF2">
    <property type="entry name" value="FIBROCYSTIN-L ISOFORM 2 PRECURSOR-RELATED"/>
    <property type="match status" value="1"/>
</dbReference>
<dbReference type="Gene3D" id="2.60.40.10">
    <property type="entry name" value="Immunoglobulins"/>
    <property type="match status" value="2"/>
</dbReference>
<dbReference type="SUPFAM" id="SSF81296">
    <property type="entry name" value="E set domains"/>
    <property type="match status" value="2"/>
</dbReference>
<accession>A0A820K7W6</accession>
<evidence type="ECO:0000259" key="2">
    <source>
        <dbReference type="Pfam" id="PF01833"/>
    </source>
</evidence>
<proteinExistence type="predicted"/>
<dbReference type="AlphaFoldDB" id="A0A820K7W6"/>
<dbReference type="InterPro" id="IPR014756">
    <property type="entry name" value="Ig_E-set"/>
</dbReference>
<gene>
    <name evidence="3" type="ORF">OXD698_LOCUS47793</name>
</gene>
<name>A0A820K7W6_9BILA</name>
<dbReference type="Pfam" id="PF01833">
    <property type="entry name" value="TIG"/>
    <property type="match status" value="2"/>
</dbReference>
<dbReference type="PANTHER" id="PTHR46769">
    <property type="entry name" value="POLYCYSTIC KIDNEY AND HEPATIC DISEASE 1 (AUTOSOMAL RECESSIVE)-LIKE 1"/>
    <property type="match status" value="1"/>
</dbReference>
<dbReference type="EMBL" id="CAJOAZ010019105">
    <property type="protein sequence ID" value="CAF4332870.1"/>
    <property type="molecule type" value="Genomic_DNA"/>
</dbReference>
<dbReference type="InterPro" id="IPR052387">
    <property type="entry name" value="Fibrocystin"/>
</dbReference>
<dbReference type="Proteomes" id="UP000663844">
    <property type="component" value="Unassembled WGS sequence"/>
</dbReference>
<evidence type="ECO:0000313" key="4">
    <source>
        <dbReference type="Proteomes" id="UP000663844"/>
    </source>
</evidence>
<protein>
    <recommendedName>
        <fullName evidence="2">IPT/TIG domain-containing protein</fullName>
    </recommendedName>
</protein>
<keyword evidence="1" id="KW-0732">Signal</keyword>
<evidence type="ECO:0000313" key="3">
    <source>
        <dbReference type="EMBL" id="CAF4332870.1"/>
    </source>
</evidence>
<feature type="domain" description="IPT/TIG" evidence="2">
    <location>
        <begin position="12"/>
        <end position="103"/>
    </location>
</feature>